<sequence>MKELEEYHLIVLQPTCIKSIMRSLELLLELKVNFLKSCLGGGIGVDSHLVHRYAHLLNCSVMSMPFTYLGIPIGANQRRVPVEVAHKITRLQRDFLWGEEEGRRKIAWGNWEVVSTRPRESRGLGIKNIERFNVALIGNGDGEGVFVIGVTSTKKKMWKSVWCAWVWALWCHRNNIIFKQQIIDLDSVVGNINYKSWIWLKANVKEFHFSFIEGYSNPATCLQCLRL</sequence>
<dbReference type="AlphaFoldDB" id="A0A445KBC7"/>
<accession>A0A445KBC7</accession>
<proteinExistence type="predicted"/>
<dbReference type="PANTHER" id="PTHR33116:SF78">
    <property type="entry name" value="OS12G0587133 PROTEIN"/>
    <property type="match status" value="1"/>
</dbReference>
<evidence type="ECO:0000313" key="2">
    <source>
        <dbReference type="Proteomes" id="UP000289340"/>
    </source>
</evidence>
<keyword evidence="2" id="KW-1185">Reference proteome</keyword>
<evidence type="ECO:0000313" key="1">
    <source>
        <dbReference type="EMBL" id="RZC08111.1"/>
    </source>
</evidence>
<protein>
    <submittedName>
        <fullName evidence="1">Uncharacterized protein</fullName>
    </submittedName>
</protein>
<name>A0A445KBC7_GLYSO</name>
<organism evidence="1 2">
    <name type="scientific">Glycine soja</name>
    <name type="common">Wild soybean</name>
    <dbReference type="NCBI Taxonomy" id="3848"/>
    <lineage>
        <taxon>Eukaryota</taxon>
        <taxon>Viridiplantae</taxon>
        <taxon>Streptophyta</taxon>
        <taxon>Embryophyta</taxon>
        <taxon>Tracheophyta</taxon>
        <taxon>Spermatophyta</taxon>
        <taxon>Magnoliopsida</taxon>
        <taxon>eudicotyledons</taxon>
        <taxon>Gunneridae</taxon>
        <taxon>Pentapetalae</taxon>
        <taxon>rosids</taxon>
        <taxon>fabids</taxon>
        <taxon>Fabales</taxon>
        <taxon>Fabaceae</taxon>
        <taxon>Papilionoideae</taxon>
        <taxon>50 kb inversion clade</taxon>
        <taxon>NPAAA clade</taxon>
        <taxon>indigoferoid/millettioid clade</taxon>
        <taxon>Phaseoleae</taxon>
        <taxon>Glycine</taxon>
        <taxon>Glycine subgen. Soja</taxon>
    </lineage>
</organism>
<dbReference type="Proteomes" id="UP000289340">
    <property type="component" value="Chromosome 6"/>
</dbReference>
<dbReference type="PANTHER" id="PTHR33116">
    <property type="entry name" value="REVERSE TRANSCRIPTASE ZINC-BINDING DOMAIN-CONTAINING PROTEIN-RELATED-RELATED"/>
    <property type="match status" value="1"/>
</dbReference>
<gene>
    <name evidence="1" type="ORF">D0Y65_015031</name>
</gene>
<reference evidence="1 2" key="1">
    <citation type="submission" date="2018-09" db="EMBL/GenBank/DDBJ databases">
        <title>A high-quality reference genome of wild soybean provides a powerful tool to mine soybean genomes.</title>
        <authorList>
            <person name="Xie M."/>
            <person name="Chung C.Y.L."/>
            <person name="Li M.-W."/>
            <person name="Wong F.-L."/>
            <person name="Chan T.-F."/>
            <person name="Lam H.-M."/>
        </authorList>
    </citation>
    <scope>NUCLEOTIDE SEQUENCE [LARGE SCALE GENOMIC DNA]</scope>
    <source>
        <strain evidence="2">cv. W05</strain>
        <tissue evidence="1">Hypocotyl of etiolated seedlings</tissue>
    </source>
</reference>
<dbReference type="EMBL" id="QZWG01000006">
    <property type="protein sequence ID" value="RZC08111.1"/>
    <property type="molecule type" value="Genomic_DNA"/>
</dbReference>
<comment type="caution">
    <text evidence="1">The sequence shown here is derived from an EMBL/GenBank/DDBJ whole genome shotgun (WGS) entry which is preliminary data.</text>
</comment>